<name>A0ABD5YUY2_9EURY</name>
<dbReference type="PROSITE" id="PS51462">
    <property type="entry name" value="NUDIX"/>
    <property type="match status" value="1"/>
</dbReference>
<organism evidence="8 9">
    <name type="scientific">Halocatena marina</name>
    <dbReference type="NCBI Taxonomy" id="2934937"/>
    <lineage>
        <taxon>Archaea</taxon>
        <taxon>Methanobacteriati</taxon>
        <taxon>Methanobacteriota</taxon>
        <taxon>Stenosarchaea group</taxon>
        <taxon>Halobacteria</taxon>
        <taxon>Halobacteriales</taxon>
        <taxon>Natronomonadaceae</taxon>
        <taxon>Halocatena</taxon>
    </lineage>
</organism>
<comment type="cofactor">
    <cofactor evidence="2">
        <name>Mg(2+)</name>
        <dbReference type="ChEBI" id="CHEBI:18420"/>
    </cofactor>
</comment>
<reference evidence="8 9" key="1">
    <citation type="journal article" date="2019" name="Int. J. Syst. Evol. Microbiol.">
        <title>The Global Catalogue of Microorganisms (GCM) 10K type strain sequencing project: providing services to taxonomists for standard genome sequencing and annotation.</title>
        <authorList>
            <consortium name="The Broad Institute Genomics Platform"/>
            <consortium name="The Broad Institute Genome Sequencing Center for Infectious Disease"/>
            <person name="Wu L."/>
            <person name="Ma J."/>
        </authorList>
    </citation>
    <scope>NUCLEOTIDE SEQUENCE [LARGE SCALE GENOMIC DNA]</scope>
    <source>
        <strain evidence="8 9">RDMS1</strain>
    </source>
</reference>
<evidence type="ECO:0000256" key="2">
    <source>
        <dbReference type="ARBA" id="ARBA00001946"/>
    </source>
</evidence>
<dbReference type="GO" id="GO:0046872">
    <property type="term" value="F:metal ion binding"/>
    <property type="evidence" value="ECO:0007669"/>
    <property type="project" value="UniProtKB-KW"/>
</dbReference>
<dbReference type="Pfam" id="PF00293">
    <property type="entry name" value="NUDIX"/>
    <property type="match status" value="1"/>
</dbReference>
<evidence type="ECO:0000256" key="3">
    <source>
        <dbReference type="ARBA" id="ARBA00022723"/>
    </source>
</evidence>
<dbReference type="CDD" id="cd03426">
    <property type="entry name" value="NUDIX_CoAse_Nudt7"/>
    <property type="match status" value="1"/>
</dbReference>
<dbReference type="EMBL" id="JBHTAX010000001">
    <property type="protein sequence ID" value="MFC7191513.1"/>
    <property type="molecule type" value="Genomic_DNA"/>
</dbReference>
<dbReference type="AlphaFoldDB" id="A0ABD5YUY2"/>
<dbReference type="InterPro" id="IPR000086">
    <property type="entry name" value="NUDIX_hydrolase_dom"/>
</dbReference>
<dbReference type="InterPro" id="IPR045121">
    <property type="entry name" value="CoAse"/>
</dbReference>
<dbReference type="GO" id="GO:0035539">
    <property type="term" value="F:8-oxo-7,8-dihydrodeoxyguanosine triphosphate pyrophosphatase activity"/>
    <property type="evidence" value="ECO:0007669"/>
    <property type="project" value="UniProtKB-EC"/>
</dbReference>
<evidence type="ECO:0000256" key="4">
    <source>
        <dbReference type="ARBA" id="ARBA00022801"/>
    </source>
</evidence>
<dbReference type="RefSeq" id="WP_248909284.1">
    <property type="nucleotide sequence ID" value="NZ_CP109979.1"/>
</dbReference>
<dbReference type="InterPro" id="IPR015797">
    <property type="entry name" value="NUDIX_hydrolase-like_dom_sf"/>
</dbReference>
<gene>
    <name evidence="8" type="ORF">ACFQL7_18035</name>
</gene>
<evidence type="ECO:0000259" key="7">
    <source>
        <dbReference type="PROSITE" id="PS51462"/>
    </source>
</evidence>
<dbReference type="SUPFAM" id="SSF55811">
    <property type="entry name" value="Nudix"/>
    <property type="match status" value="1"/>
</dbReference>
<dbReference type="PANTHER" id="PTHR12992">
    <property type="entry name" value="NUDIX HYDROLASE"/>
    <property type="match status" value="1"/>
</dbReference>
<dbReference type="EC" id="3.6.1.55" evidence="8"/>
<evidence type="ECO:0000256" key="6">
    <source>
        <dbReference type="ARBA" id="ARBA00023211"/>
    </source>
</evidence>
<evidence type="ECO:0000313" key="9">
    <source>
        <dbReference type="Proteomes" id="UP001596417"/>
    </source>
</evidence>
<accession>A0ABD5YUY2</accession>
<evidence type="ECO:0000313" key="8">
    <source>
        <dbReference type="EMBL" id="MFC7191513.1"/>
    </source>
</evidence>
<evidence type="ECO:0000256" key="1">
    <source>
        <dbReference type="ARBA" id="ARBA00001936"/>
    </source>
</evidence>
<keyword evidence="5" id="KW-0460">Magnesium</keyword>
<comment type="caution">
    <text evidence="8">The sequence shown here is derived from an EMBL/GenBank/DDBJ whole genome shotgun (WGS) entry which is preliminary data.</text>
</comment>
<sequence length="212" mass="23873">MDRSTRDGQLTPTVDLSRVSTHEPVAVCDEEREAAVLVPVIAREAGEYLLFTKRADHLGEHPGQMSFPGGGREPHDSDLCETALRESHEEIGLRKGESRVVGRLDDIRTVTSYSVCPFVAQIPDREYLPDQREVAEIAVLSVDALTDRSNYESEQRDHPHYGDIRLHFFHVDGYTVWGATARILVQFLELVTDWDLPPDADRRVDPDADLPT</sequence>
<keyword evidence="3" id="KW-0479">Metal-binding</keyword>
<protein>
    <submittedName>
        <fullName evidence="8">NUDIX hydrolase</fullName>
        <ecNumber evidence="8">3.6.1.55</ecNumber>
    </submittedName>
</protein>
<proteinExistence type="predicted"/>
<dbReference type="GeneID" id="76201248"/>
<dbReference type="Gene3D" id="3.90.79.10">
    <property type="entry name" value="Nucleoside Triphosphate Pyrophosphohydrolase"/>
    <property type="match status" value="1"/>
</dbReference>
<evidence type="ECO:0000256" key="5">
    <source>
        <dbReference type="ARBA" id="ARBA00022842"/>
    </source>
</evidence>
<feature type="domain" description="Nudix hydrolase" evidence="7">
    <location>
        <begin position="31"/>
        <end position="170"/>
    </location>
</feature>
<dbReference type="Proteomes" id="UP001596417">
    <property type="component" value="Unassembled WGS sequence"/>
</dbReference>
<keyword evidence="9" id="KW-1185">Reference proteome</keyword>
<keyword evidence="4 8" id="KW-0378">Hydrolase</keyword>
<keyword evidence="6" id="KW-0464">Manganese</keyword>
<comment type="cofactor">
    <cofactor evidence="1">
        <name>Mn(2+)</name>
        <dbReference type="ChEBI" id="CHEBI:29035"/>
    </cofactor>
</comment>
<dbReference type="PANTHER" id="PTHR12992:SF11">
    <property type="entry name" value="MITOCHONDRIAL COENZYME A DIPHOSPHATASE NUDT8"/>
    <property type="match status" value="1"/>
</dbReference>